<name>A0A9P4N0G1_9PLEO</name>
<accession>A0A9P4N0G1</accession>
<evidence type="ECO:0008006" key="4">
    <source>
        <dbReference type="Google" id="ProtNLM"/>
    </source>
</evidence>
<proteinExistence type="predicted"/>
<dbReference type="Proteomes" id="UP000800093">
    <property type="component" value="Unassembled WGS sequence"/>
</dbReference>
<dbReference type="EMBL" id="ML986612">
    <property type="protein sequence ID" value="KAF2264885.1"/>
    <property type="molecule type" value="Genomic_DNA"/>
</dbReference>
<protein>
    <recommendedName>
        <fullName evidence="4">Prion-inhibition and propagation HeLo domain-containing protein</fullName>
    </recommendedName>
</protein>
<feature type="region of interest" description="Disordered" evidence="1">
    <location>
        <begin position="131"/>
        <end position="153"/>
    </location>
</feature>
<keyword evidence="3" id="KW-1185">Reference proteome</keyword>
<evidence type="ECO:0000313" key="2">
    <source>
        <dbReference type="EMBL" id="KAF2264885.1"/>
    </source>
</evidence>
<dbReference type="AlphaFoldDB" id="A0A9P4N0G1"/>
<evidence type="ECO:0000256" key="1">
    <source>
        <dbReference type="SAM" id="MobiDB-lite"/>
    </source>
</evidence>
<gene>
    <name evidence="2" type="ORF">CC78DRAFT_616278</name>
</gene>
<organism evidence="2 3">
    <name type="scientific">Lojkania enalia</name>
    <dbReference type="NCBI Taxonomy" id="147567"/>
    <lineage>
        <taxon>Eukaryota</taxon>
        <taxon>Fungi</taxon>
        <taxon>Dikarya</taxon>
        <taxon>Ascomycota</taxon>
        <taxon>Pezizomycotina</taxon>
        <taxon>Dothideomycetes</taxon>
        <taxon>Pleosporomycetidae</taxon>
        <taxon>Pleosporales</taxon>
        <taxon>Pleosporales incertae sedis</taxon>
        <taxon>Lojkania</taxon>
    </lineage>
</organism>
<sequence>MVLTFHFILTVVDMPERCEKHSAWLSRLSIKHHELLAWAKASSVIEKGTEEMSLSLDADYLQLVPIISRIDITLRNFIKLNACYTELHPKGTTAEQREEVRTQEGDRILTLDSALTLVTLYDILSDKKCTRPSPEYEYQDGKPPQYGYRNGCP</sequence>
<reference evidence="3" key="1">
    <citation type="journal article" date="2020" name="Stud. Mycol.">
        <title>101 Dothideomycetes genomes: A test case for predicting lifestyles and emergence of pathogens.</title>
        <authorList>
            <person name="Haridas S."/>
            <person name="Albert R."/>
            <person name="Binder M."/>
            <person name="Bloem J."/>
            <person name="LaButti K."/>
            <person name="Salamov A."/>
            <person name="Andreopoulos B."/>
            <person name="Baker S."/>
            <person name="Barry K."/>
            <person name="Bills G."/>
            <person name="Bluhm B."/>
            <person name="Cannon C."/>
            <person name="Castanera R."/>
            <person name="Culley D."/>
            <person name="Daum C."/>
            <person name="Ezra D."/>
            <person name="Gonzalez J."/>
            <person name="Henrissat B."/>
            <person name="Kuo A."/>
            <person name="Liang C."/>
            <person name="Lipzen A."/>
            <person name="Lutzoni F."/>
            <person name="Magnuson J."/>
            <person name="Mondo S."/>
            <person name="Nolan M."/>
            <person name="Ohm R."/>
            <person name="Pangilinan J."/>
            <person name="Park H.-J."/>
            <person name="Ramirez L."/>
            <person name="Alfaro M."/>
            <person name="Sun H."/>
            <person name="Tritt A."/>
            <person name="Yoshinaga Y."/>
            <person name="Zwiers L.-H."/>
            <person name="Turgeon B."/>
            <person name="Goodwin S."/>
            <person name="Spatafora J."/>
            <person name="Crous P."/>
            <person name="Grigoriev I."/>
        </authorList>
    </citation>
    <scope>NUCLEOTIDE SEQUENCE [LARGE SCALE GENOMIC DNA]</scope>
    <source>
        <strain evidence="3">CBS 304.66</strain>
    </source>
</reference>
<evidence type="ECO:0000313" key="3">
    <source>
        <dbReference type="Proteomes" id="UP000800093"/>
    </source>
</evidence>
<comment type="caution">
    <text evidence="2">The sequence shown here is derived from an EMBL/GenBank/DDBJ whole genome shotgun (WGS) entry which is preliminary data.</text>
</comment>